<keyword evidence="6" id="KW-0472">Membrane</keyword>
<feature type="domain" description="PAC" evidence="7">
    <location>
        <begin position="451"/>
        <end position="506"/>
    </location>
</feature>
<dbReference type="STRING" id="526222.Desal_0985"/>
<dbReference type="eggNOG" id="COG2114">
    <property type="taxonomic scope" value="Bacteria"/>
</dbReference>
<dbReference type="KEGG" id="dsa:Desal_0985"/>
<dbReference type="InterPro" id="IPR003018">
    <property type="entry name" value="GAF"/>
</dbReference>
<dbReference type="InterPro" id="IPR000014">
    <property type="entry name" value="PAS"/>
</dbReference>
<dbReference type="InterPro" id="IPR001054">
    <property type="entry name" value="A/G_cyclase"/>
</dbReference>
<dbReference type="GO" id="GO:0035556">
    <property type="term" value="P:intracellular signal transduction"/>
    <property type="evidence" value="ECO:0007669"/>
    <property type="project" value="InterPro"/>
</dbReference>
<dbReference type="InterPro" id="IPR050697">
    <property type="entry name" value="Adenylyl/Guanylyl_Cyclase_3/4"/>
</dbReference>
<dbReference type="SUPFAM" id="SSF55785">
    <property type="entry name" value="PYP-like sensor domain (PAS domain)"/>
    <property type="match status" value="1"/>
</dbReference>
<keyword evidence="5" id="KW-1133">Transmembrane helix</keyword>
<evidence type="ECO:0000259" key="8">
    <source>
        <dbReference type="PROSITE" id="PS50125"/>
    </source>
</evidence>
<dbReference type="SMART" id="SM00044">
    <property type="entry name" value="CYCc"/>
    <property type="match status" value="1"/>
</dbReference>
<dbReference type="SUPFAM" id="SSF55781">
    <property type="entry name" value="GAF domain-like"/>
    <property type="match status" value="2"/>
</dbReference>
<evidence type="ECO:0000256" key="2">
    <source>
        <dbReference type="ARBA" id="ARBA00005381"/>
    </source>
</evidence>
<sequence>MTNKGHSEKYELFKDVMEHRLRQDDIRQVLNQLSLEDRDFFVETLTGTFDKLNAVLEVTHQVSDILTLDILFTRLVELTTEALRADRGTIFLNDPETDELFSRVAMGELTQEIRFPNHLGIAGSVFTSGESIIIDDAYADSRFNPEVDKKTGYRTRNIITAPIRGKDGIAVGVVQLLNKQEKNFSEHDLSLLEAMAAQAASALINAHLFEQVTRARKEETQLLEVTKAISKEIHLKPLINRIMSTTSMLLEADRSTLFLNDEKTNELWSMVAQGMETKEIRFPNHLGIAGSVFTSGSTVNIPDAYSDSRFNPDVDKKTGYRTNTILCMPVKNKSGKIIGVVQSLNKKGGPFTVVDEKRLHAFSAQASIAIENATLFEEVLTMKNYNESMLESMANGVVTFNEDGIAEKCNSSAERILEIREMDILAKKADALFMHENEWIASAIYKTVSGNKTELVMDAELGTQGKIKSVNLSTKPLVNSKGENLGVLLVLEDISSEKRLKGTLARYMTKEVADQLMDNEAMLGGQLKEATVFFSDIRSFTTLSESLGAQETVSMLNDYFTDMVEILFERGGILDKYIGDAIMAVFGTPFATDRDADHAVLSAIDMMRSLRDFNERRLTEGHDPIDIGIGLNTAPVVVGNIGSLKRMDYTVIGDGVNLAARLEGANKMYGSHILLSEFTVAALKDDYLLREADLIQVKGKTEPVAIYEVLDHAKEEQHPLLREVVRTFAHALEVYRNREFESARMLFKECLALLPGDKMSAMYIDRCDHFISVPPADDWDGVWVMKSK</sequence>
<dbReference type="Gene3D" id="3.30.450.40">
    <property type="match status" value="2"/>
</dbReference>
<dbReference type="Proteomes" id="UP000002601">
    <property type="component" value="Chromosome"/>
</dbReference>
<feature type="domain" description="Guanylate cyclase" evidence="8">
    <location>
        <begin position="531"/>
        <end position="663"/>
    </location>
</feature>
<dbReference type="GO" id="GO:0006355">
    <property type="term" value="P:regulation of DNA-templated transcription"/>
    <property type="evidence" value="ECO:0007669"/>
    <property type="project" value="InterPro"/>
</dbReference>
<dbReference type="InterPro" id="IPR029016">
    <property type="entry name" value="GAF-like_dom_sf"/>
</dbReference>
<gene>
    <name evidence="9" type="ordered locus">Desal_0985</name>
</gene>
<dbReference type="InterPro" id="IPR013767">
    <property type="entry name" value="PAS_fold"/>
</dbReference>
<dbReference type="AlphaFoldDB" id="C6C0B6"/>
<dbReference type="eggNOG" id="COG2203">
    <property type="taxonomic scope" value="Bacteria"/>
</dbReference>
<comment type="similarity">
    <text evidence="2">Belongs to the adenylyl cyclase class-3 family.</text>
</comment>
<dbReference type="SMART" id="SM00065">
    <property type="entry name" value="GAF"/>
    <property type="match status" value="2"/>
</dbReference>
<proteinExistence type="inferred from homology"/>
<dbReference type="GO" id="GO:0004016">
    <property type="term" value="F:adenylate cyclase activity"/>
    <property type="evidence" value="ECO:0007669"/>
    <property type="project" value="UniProtKB-ARBA"/>
</dbReference>
<keyword evidence="4" id="KW-0812">Transmembrane</keyword>
<dbReference type="Pfam" id="PF00989">
    <property type="entry name" value="PAS"/>
    <property type="match status" value="1"/>
</dbReference>
<dbReference type="PANTHER" id="PTHR43081:SF1">
    <property type="entry name" value="ADENYLATE CYCLASE, TERMINAL-DIFFERENTIATION SPECIFIC"/>
    <property type="match status" value="1"/>
</dbReference>
<organism evidence="9 10">
    <name type="scientific">Maridesulfovibrio salexigens (strain ATCC 14822 / DSM 2638 / NCIMB 8403 / VKM B-1763)</name>
    <name type="common">Desulfovibrio salexigens</name>
    <dbReference type="NCBI Taxonomy" id="526222"/>
    <lineage>
        <taxon>Bacteria</taxon>
        <taxon>Pseudomonadati</taxon>
        <taxon>Thermodesulfobacteriota</taxon>
        <taxon>Desulfovibrionia</taxon>
        <taxon>Desulfovibrionales</taxon>
        <taxon>Desulfovibrionaceae</taxon>
        <taxon>Maridesulfovibrio</taxon>
    </lineage>
</organism>
<evidence type="ECO:0000256" key="4">
    <source>
        <dbReference type="ARBA" id="ARBA00022692"/>
    </source>
</evidence>
<dbReference type="Pfam" id="PF00211">
    <property type="entry name" value="Guanylate_cyc"/>
    <property type="match status" value="1"/>
</dbReference>
<dbReference type="SUPFAM" id="SSF55073">
    <property type="entry name" value="Nucleotide cyclase"/>
    <property type="match status" value="1"/>
</dbReference>
<keyword evidence="3" id="KW-1003">Cell membrane</keyword>
<dbReference type="EMBL" id="CP001649">
    <property type="protein sequence ID" value="ACS79050.1"/>
    <property type="molecule type" value="Genomic_DNA"/>
</dbReference>
<dbReference type="GO" id="GO:0030313">
    <property type="term" value="C:cell envelope"/>
    <property type="evidence" value="ECO:0007669"/>
    <property type="project" value="UniProtKB-SubCell"/>
</dbReference>
<protein>
    <submittedName>
        <fullName evidence="9">Adenylate/guanylate cyclase with GAF and PAS/PAC sensors</fullName>
    </submittedName>
</protein>
<evidence type="ECO:0000313" key="10">
    <source>
        <dbReference type="Proteomes" id="UP000002601"/>
    </source>
</evidence>
<keyword evidence="10" id="KW-1185">Reference proteome</keyword>
<dbReference type="Gene3D" id="3.30.70.1230">
    <property type="entry name" value="Nucleotide cyclase"/>
    <property type="match status" value="1"/>
</dbReference>
<evidence type="ECO:0000256" key="3">
    <source>
        <dbReference type="ARBA" id="ARBA00022475"/>
    </source>
</evidence>
<evidence type="ECO:0000256" key="5">
    <source>
        <dbReference type="ARBA" id="ARBA00022989"/>
    </source>
</evidence>
<dbReference type="Pfam" id="PF01590">
    <property type="entry name" value="GAF"/>
    <property type="match status" value="2"/>
</dbReference>
<dbReference type="PROSITE" id="PS50113">
    <property type="entry name" value="PAC"/>
    <property type="match status" value="1"/>
</dbReference>
<dbReference type="InterPro" id="IPR029787">
    <property type="entry name" value="Nucleotide_cyclase"/>
</dbReference>
<accession>C6C0B6</accession>
<dbReference type="InterPro" id="IPR000700">
    <property type="entry name" value="PAS-assoc_C"/>
</dbReference>
<evidence type="ECO:0000256" key="6">
    <source>
        <dbReference type="ARBA" id="ARBA00023136"/>
    </source>
</evidence>
<dbReference type="FunFam" id="3.30.70.1230:FF:000016">
    <property type="entry name" value="Adenylate/guanylate cyclase domain-containing protein"/>
    <property type="match status" value="1"/>
</dbReference>
<dbReference type="Gene3D" id="3.30.450.20">
    <property type="entry name" value="PAS domain"/>
    <property type="match status" value="1"/>
</dbReference>
<dbReference type="RefSeq" id="WP_015850869.1">
    <property type="nucleotide sequence ID" value="NC_012881.1"/>
</dbReference>
<comment type="subcellular location">
    <subcellularLocation>
        <location evidence="1">Cell envelope</location>
    </subcellularLocation>
</comment>
<dbReference type="NCBIfam" id="TIGR00229">
    <property type="entry name" value="sensory_box"/>
    <property type="match status" value="1"/>
</dbReference>
<evidence type="ECO:0000259" key="7">
    <source>
        <dbReference type="PROSITE" id="PS50113"/>
    </source>
</evidence>
<dbReference type="PANTHER" id="PTHR43081">
    <property type="entry name" value="ADENYLATE CYCLASE, TERMINAL-DIFFERENTIATION SPECIFIC-RELATED"/>
    <property type="match status" value="1"/>
</dbReference>
<dbReference type="GO" id="GO:0006171">
    <property type="term" value="P:cAMP biosynthetic process"/>
    <property type="evidence" value="ECO:0007669"/>
    <property type="project" value="TreeGrafter"/>
</dbReference>
<evidence type="ECO:0000256" key="1">
    <source>
        <dbReference type="ARBA" id="ARBA00004196"/>
    </source>
</evidence>
<evidence type="ECO:0000313" key="9">
    <source>
        <dbReference type="EMBL" id="ACS79050.1"/>
    </source>
</evidence>
<reference evidence="9 10" key="1">
    <citation type="submission" date="2009-06" db="EMBL/GenBank/DDBJ databases">
        <title>Complete sequence of Desulfovibrio salexigens DSM 2638.</title>
        <authorList>
            <consortium name="US DOE Joint Genome Institute"/>
            <person name="Lucas S."/>
            <person name="Copeland A."/>
            <person name="Lapidus A."/>
            <person name="Glavina del Rio T."/>
            <person name="Tice H."/>
            <person name="Bruce D."/>
            <person name="Goodwin L."/>
            <person name="Pitluck S."/>
            <person name="Munk A.C."/>
            <person name="Brettin T."/>
            <person name="Detter J.C."/>
            <person name="Han C."/>
            <person name="Tapia R."/>
            <person name="Larimer F."/>
            <person name="Land M."/>
            <person name="Hauser L."/>
            <person name="Kyrpides N."/>
            <person name="Anderson I."/>
            <person name="Wall J.D."/>
            <person name="Arkin A.P."/>
            <person name="Dehal P."/>
            <person name="Chivian D."/>
            <person name="Giles B."/>
            <person name="Hazen T.C."/>
        </authorList>
    </citation>
    <scope>NUCLEOTIDE SEQUENCE [LARGE SCALE GENOMIC DNA]</scope>
    <source>
        <strain evidence="10">ATCC 14822 / DSM 2638 / NCIMB 8403 / VKM B-1763</strain>
    </source>
</reference>
<dbReference type="PROSITE" id="PS50125">
    <property type="entry name" value="GUANYLATE_CYCLASE_2"/>
    <property type="match status" value="1"/>
</dbReference>
<dbReference type="InterPro" id="IPR035965">
    <property type="entry name" value="PAS-like_dom_sf"/>
</dbReference>
<name>C6C0B6_MARSD</name>
<dbReference type="HOGENOM" id="CLU_010272_0_0_7"/>
<dbReference type="CDD" id="cd07302">
    <property type="entry name" value="CHD"/>
    <property type="match status" value="1"/>
</dbReference>